<comment type="caution">
    <text evidence="2">The sequence shown here is derived from an EMBL/GenBank/DDBJ whole genome shotgun (WGS) entry which is preliminary data.</text>
</comment>
<dbReference type="AlphaFoldDB" id="A0A7W6EJ03"/>
<keyword evidence="1" id="KW-1133">Transmembrane helix</keyword>
<evidence type="ECO:0000256" key="1">
    <source>
        <dbReference type="SAM" id="Phobius"/>
    </source>
</evidence>
<gene>
    <name evidence="2" type="ORF">FHS81_003696</name>
</gene>
<feature type="transmembrane region" description="Helical" evidence="1">
    <location>
        <begin position="83"/>
        <end position="101"/>
    </location>
</feature>
<accession>A0A7W6EJ03</accession>
<dbReference type="EMBL" id="JACICC010000026">
    <property type="protein sequence ID" value="MBB3811581.1"/>
    <property type="molecule type" value="Genomic_DNA"/>
</dbReference>
<sequence length="112" mass="12291">MLVALLEFLIFLLALPALFVFVLFRFVSDVADYFGFWLFPGVFGLAMGLNLAMVTPSGPDVPFESLVQVIAGSHIAGFETPNVLFTVGIVSLLVPPARSLFKRLFPTKRNVN</sequence>
<protein>
    <submittedName>
        <fullName evidence="2">Uncharacterized protein</fullName>
    </submittedName>
</protein>
<dbReference type="Proteomes" id="UP000537592">
    <property type="component" value="Unassembled WGS sequence"/>
</dbReference>
<keyword evidence="1" id="KW-0472">Membrane</keyword>
<organism evidence="2 3">
    <name type="scientific">Pseudochelatococcus contaminans</name>
    <dbReference type="NCBI Taxonomy" id="1538103"/>
    <lineage>
        <taxon>Bacteria</taxon>
        <taxon>Pseudomonadati</taxon>
        <taxon>Pseudomonadota</taxon>
        <taxon>Alphaproteobacteria</taxon>
        <taxon>Hyphomicrobiales</taxon>
        <taxon>Chelatococcaceae</taxon>
        <taxon>Pseudochelatococcus</taxon>
    </lineage>
</organism>
<name>A0A7W6EJ03_9HYPH</name>
<evidence type="ECO:0000313" key="3">
    <source>
        <dbReference type="Proteomes" id="UP000537592"/>
    </source>
</evidence>
<reference evidence="2 3" key="1">
    <citation type="submission" date="2020-08" db="EMBL/GenBank/DDBJ databases">
        <title>Genomic Encyclopedia of Type Strains, Phase IV (KMG-IV): sequencing the most valuable type-strain genomes for metagenomic binning, comparative biology and taxonomic classification.</title>
        <authorList>
            <person name="Goeker M."/>
        </authorList>
    </citation>
    <scope>NUCLEOTIDE SEQUENCE [LARGE SCALE GENOMIC DNA]</scope>
    <source>
        <strain evidence="2 3">DSM 28760</strain>
    </source>
</reference>
<keyword evidence="1" id="KW-0812">Transmembrane</keyword>
<evidence type="ECO:0000313" key="2">
    <source>
        <dbReference type="EMBL" id="MBB3811581.1"/>
    </source>
</evidence>
<proteinExistence type="predicted"/>
<dbReference type="RefSeq" id="WP_183754966.1">
    <property type="nucleotide sequence ID" value="NZ_JACICC010000026.1"/>
</dbReference>
<keyword evidence="3" id="KW-1185">Reference proteome</keyword>
<feature type="transmembrane region" description="Helical" evidence="1">
    <location>
        <begin position="34"/>
        <end position="54"/>
    </location>
</feature>
<feature type="transmembrane region" description="Helical" evidence="1">
    <location>
        <begin position="6"/>
        <end position="27"/>
    </location>
</feature>